<dbReference type="RefSeq" id="XP_040776135.1">
    <property type="nucleotide sequence ID" value="XM_040914999.1"/>
</dbReference>
<dbReference type="Proteomes" id="UP000803844">
    <property type="component" value="Unassembled WGS sequence"/>
</dbReference>
<accession>A0A9P4Y1C4</accession>
<proteinExistence type="predicted"/>
<dbReference type="EMBL" id="MU032348">
    <property type="protein sequence ID" value="KAF3765174.1"/>
    <property type="molecule type" value="Genomic_DNA"/>
</dbReference>
<sequence length="58" mass="6545">GRSACLLLLRQGTKSLVRYGVNPTDVCVYLNYHQCKPAGIETFLTANGQVERHNPVRW</sequence>
<comment type="caution">
    <text evidence="1">The sequence shown here is derived from an EMBL/GenBank/DDBJ whole genome shotgun (WGS) entry which is preliminary data.</text>
</comment>
<dbReference type="AlphaFoldDB" id="A0A9P4Y1C4"/>
<protein>
    <submittedName>
        <fullName evidence="1">Uncharacterized protein</fullName>
    </submittedName>
</protein>
<organism evidence="1 2">
    <name type="scientific">Cryphonectria parasitica (strain ATCC 38755 / EP155)</name>
    <dbReference type="NCBI Taxonomy" id="660469"/>
    <lineage>
        <taxon>Eukaryota</taxon>
        <taxon>Fungi</taxon>
        <taxon>Dikarya</taxon>
        <taxon>Ascomycota</taxon>
        <taxon>Pezizomycotina</taxon>
        <taxon>Sordariomycetes</taxon>
        <taxon>Sordariomycetidae</taxon>
        <taxon>Diaporthales</taxon>
        <taxon>Cryphonectriaceae</taxon>
        <taxon>Cryphonectria-Endothia species complex</taxon>
        <taxon>Cryphonectria</taxon>
    </lineage>
</organism>
<name>A0A9P4Y1C4_CRYP1</name>
<evidence type="ECO:0000313" key="2">
    <source>
        <dbReference type="Proteomes" id="UP000803844"/>
    </source>
</evidence>
<keyword evidence="2" id="KW-1185">Reference proteome</keyword>
<feature type="non-terminal residue" evidence="1">
    <location>
        <position position="1"/>
    </location>
</feature>
<evidence type="ECO:0000313" key="1">
    <source>
        <dbReference type="EMBL" id="KAF3765174.1"/>
    </source>
</evidence>
<gene>
    <name evidence="1" type="ORF">M406DRAFT_102277</name>
</gene>
<dbReference type="GeneID" id="63832128"/>
<reference evidence="1" key="1">
    <citation type="journal article" date="2020" name="Phytopathology">
        <title>Genome sequence of the chestnut blight fungus Cryphonectria parasitica EP155: A fundamental resource for an archetypical invasive plant pathogen.</title>
        <authorList>
            <person name="Crouch J.A."/>
            <person name="Dawe A."/>
            <person name="Aerts A."/>
            <person name="Barry K."/>
            <person name="Churchill A.C.L."/>
            <person name="Grimwood J."/>
            <person name="Hillman B."/>
            <person name="Milgroom M.G."/>
            <person name="Pangilinan J."/>
            <person name="Smith M."/>
            <person name="Salamov A."/>
            <person name="Schmutz J."/>
            <person name="Yadav J."/>
            <person name="Grigoriev I.V."/>
            <person name="Nuss D."/>
        </authorList>
    </citation>
    <scope>NUCLEOTIDE SEQUENCE</scope>
    <source>
        <strain evidence="1">EP155</strain>
    </source>
</reference>